<dbReference type="EMBL" id="CP032696">
    <property type="protein sequence ID" value="AYG63934.1"/>
    <property type="molecule type" value="Genomic_DNA"/>
</dbReference>
<geneLocation type="plasmid" evidence="3">
    <name>prccge525b</name>
</geneLocation>
<evidence type="ECO:0000256" key="1">
    <source>
        <dbReference type="SAM" id="MobiDB-lite"/>
    </source>
</evidence>
<protein>
    <submittedName>
        <fullName evidence="2">Uncharacterized protein</fullName>
    </submittedName>
</protein>
<feature type="region of interest" description="Disordered" evidence="1">
    <location>
        <begin position="1"/>
        <end position="68"/>
    </location>
</feature>
<proteinExistence type="predicted"/>
<dbReference type="Proteomes" id="UP000282195">
    <property type="component" value="Plasmid pRCCGE525b"/>
</dbReference>
<dbReference type="AlphaFoldDB" id="A0A387G6V6"/>
<name>A0A387G6V6_9HYPH</name>
<feature type="compositionally biased region" description="Polar residues" evidence="1">
    <location>
        <begin position="10"/>
        <end position="27"/>
    </location>
</feature>
<keyword evidence="2" id="KW-0614">Plasmid</keyword>
<gene>
    <name evidence="2" type="ORF">CCGE525_34410</name>
</gene>
<feature type="compositionally biased region" description="Basic and acidic residues" evidence="1">
    <location>
        <begin position="48"/>
        <end position="57"/>
    </location>
</feature>
<organism evidence="2 3">
    <name type="scientific">Rhizobium jaguaris</name>
    <dbReference type="NCBI Taxonomy" id="1312183"/>
    <lineage>
        <taxon>Bacteria</taxon>
        <taxon>Pseudomonadati</taxon>
        <taxon>Pseudomonadota</taxon>
        <taxon>Alphaproteobacteria</taxon>
        <taxon>Hyphomicrobiales</taxon>
        <taxon>Rhizobiaceae</taxon>
        <taxon>Rhizobium/Agrobacterium group</taxon>
        <taxon>Rhizobium</taxon>
    </lineage>
</organism>
<accession>A0A387G6V6</accession>
<reference evidence="2 3" key="1">
    <citation type="submission" date="2018-10" db="EMBL/GenBank/DDBJ databases">
        <title>Rhizobium etli, R. leguminosarum and a new Rhizobium genospecies from Phaseolus dumosus.</title>
        <authorList>
            <person name="Ramirez-Puebla S.T."/>
            <person name="Rogel-Hernandez M.A."/>
            <person name="Guerrero G."/>
            <person name="Ormeno-Orrillo E."/>
            <person name="Martinez-Romero J.C."/>
            <person name="Negrete-Yankelevich S."/>
            <person name="Martinez-Romero E."/>
        </authorList>
    </citation>
    <scope>NUCLEOTIDE SEQUENCE [LARGE SCALE GENOMIC DNA]</scope>
    <source>
        <strain evidence="2 3">CCGE525</strain>
        <plasmid evidence="3">prccge525b</plasmid>
    </source>
</reference>
<sequence length="68" mass="7960">MVCVRERAANGSQTAKTMGSPTKLMQSSRERPRQKGQRWNTMTWKRHQAGDKIDLRPVRKHRRNDIDA</sequence>
<keyword evidence="3" id="KW-1185">Reference proteome</keyword>
<dbReference type="KEGG" id="rjg:CCGE525_34410"/>
<feature type="compositionally biased region" description="Basic residues" evidence="1">
    <location>
        <begin position="58"/>
        <end position="68"/>
    </location>
</feature>
<evidence type="ECO:0000313" key="3">
    <source>
        <dbReference type="Proteomes" id="UP000282195"/>
    </source>
</evidence>
<evidence type="ECO:0000313" key="2">
    <source>
        <dbReference type="EMBL" id="AYG63934.1"/>
    </source>
</evidence>